<keyword evidence="2" id="KW-1185">Reference proteome</keyword>
<evidence type="ECO:0000313" key="2">
    <source>
        <dbReference type="Proteomes" id="UP000060787"/>
    </source>
</evidence>
<name>A0A0S2FF44_LYSAN</name>
<dbReference type="AlphaFoldDB" id="A0A0S2FF44"/>
<evidence type="ECO:0000313" key="1">
    <source>
        <dbReference type="EMBL" id="ALN82148.1"/>
    </source>
</evidence>
<reference evidence="1 2" key="1">
    <citation type="journal article" date="2015" name="BMC Genomics">
        <title>Comparative genomics and metabolic profiling of the genus Lysobacter.</title>
        <authorList>
            <person name="de Bruijn I."/>
            <person name="Cheng X."/>
            <person name="de Jager V."/>
            <person name="Exposito R.G."/>
            <person name="Watrous J."/>
            <person name="Patel N."/>
            <person name="Postma J."/>
            <person name="Dorrestein P.C."/>
            <person name="Kobayashi D."/>
            <person name="Raaijmakers J.M."/>
        </authorList>
    </citation>
    <scope>NUCLEOTIDE SEQUENCE [LARGE SCALE GENOMIC DNA]</scope>
    <source>
        <strain evidence="1 2">76</strain>
    </source>
</reference>
<organism evidence="1 2">
    <name type="scientific">Lysobacter antibioticus</name>
    <dbReference type="NCBI Taxonomy" id="84531"/>
    <lineage>
        <taxon>Bacteria</taxon>
        <taxon>Pseudomonadati</taxon>
        <taxon>Pseudomonadota</taxon>
        <taxon>Gammaproteobacteria</taxon>
        <taxon>Lysobacterales</taxon>
        <taxon>Lysobacteraceae</taxon>
        <taxon>Lysobacter</taxon>
    </lineage>
</organism>
<proteinExistence type="predicted"/>
<dbReference type="Proteomes" id="UP000060787">
    <property type="component" value="Chromosome"/>
</dbReference>
<accession>A0A0S2FF44</accession>
<dbReference type="KEGG" id="lab:LA76x_4032"/>
<gene>
    <name evidence="1" type="ORF">LA76x_4032</name>
</gene>
<sequence>MHRRLGRGVRGGGRRRCSRRLPAGGVYVRIHAFMIRPRPRRVCRPRPGSCARSGHCCEGSST</sequence>
<protein>
    <submittedName>
        <fullName evidence="1">Uncharacterized protein</fullName>
    </submittedName>
</protein>
<dbReference type="EMBL" id="CP011129">
    <property type="protein sequence ID" value="ALN82148.1"/>
    <property type="molecule type" value="Genomic_DNA"/>
</dbReference>
<dbReference type="STRING" id="84531.LA76x_4032"/>